<feature type="compositionally biased region" description="Low complexity" evidence="1">
    <location>
        <begin position="820"/>
        <end position="829"/>
    </location>
</feature>
<name>A0A1V9XYY3_9ACAR</name>
<evidence type="ECO:0000313" key="5">
    <source>
        <dbReference type="Proteomes" id="UP000192247"/>
    </source>
</evidence>
<reference evidence="4 5" key="1">
    <citation type="journal article" date="2017" name="Gigascience">
        <title>Draft genome of the honey bee ectoparasitic mite, Tropilaelaps mercedesae, is shaped by the parasitic life history.</title>
        <authorList>
            <person name="Dong X."/>
            <person name="Armstrong S.D."/>
            <person name="Xia D."/>
            <person name="Makepeace B.L."/>
            <person name="Darby A.C."/>
            <person name="Kadowaki T."/>
        </authorList>
    </citation>
    <scope>NUCLEOTIDE SEQUENCE [LARGE SCALE GENOMIC DNA]</scope>
    <source>
        <strain evidence="4">Wuxi-XJTLU</strain>
    </source>
</reference>
<dbReference type="PANTHER" id="PTHR10663:SF376">
    <property type="entry name" value="PH AND SEC7 DOMAIN-CONTAINING PROTEIN"/>
    <property type="match status" value="1"/>
</dbReference>
<feature type="non-terminal residue" evidence="4">
    <location>
        <position position="888"/>
    </location>
</feature>
<feature type="region of interest" description="Disordered" evidence="1">
    <location>
        <begin position="817"/>
        <end position="863"/>
    </location>
</feature>
<dbReference type="InterPro" id="IPR011993">
    <property type="entry name" value="PH-like_dom_sf"/>
</dbReference>
<sequence length="888" mass="96588">MGKSWKIKVDNVIFKWHTVLCAARTSGSVGARFCWMQAFLVLDVTPQGYCVTGARIKPMLQSASSTTPNGYAGGPFGSLQLESVTAVGGMSHRRSHPPDTNQNNHVSPSMGTTTVAGGQPIINHKDVATENSAPASKAALGDSSMALNSSMRMKKSHSSERKKVAEAFIMTGDAIIITKSLESSTDVGFEETKEVKSSPEDEEHSAASRMTLSKHTNATTGECTSELVSAFGSEELGAGYSDFDISTANTISPSEDFSREEDWLEPDLSEAHLRNPVLDCQAVTTGSSWQRHSMDESSLSFYKEETFSEERRVVSTNSCGGNGAGSWGSGGSSCGARVTSCCAEDVSCPSQNTASEKEKQPQKPPTPPPPPLPTVSPPASPEEVPVTSTPIFGISSDLPHLVPLGLPPLALARTSVDVPSALRLAKRLFNLEGFKKIDVSHHLSKNNDFSRCVAEEYLRNFDFSGLSLDAALRHFLDKFCLQGETQERERVLAHFSKRFLDCNPQSSEQLGSQDAVHTLTCALMLLNTDLHGNGMSRRRMTAQDFAQNLSGLNDGKDFPKEMLRILFQAIKDQPIKWATENESTPPHRGGESPFSGAKGSAGVAGATGAEGAHQQQQQQRNFRKGYLIRKCCVDPGGRRTPRGKRGWRPLYAKLSDLLLLLHKDEKSCDEMRSLTDSMQHTTPIHHCLATIACDYTKRPWVFRLQTADLAEFLFQAVSDQDCLAWVDTINCVAATLSAPALPAPTSNTAKFQRPTLPISHTRLKPQEQLESHYARVLCLEREVYECKVPGSSPAHQNTAGTTANRYSISGANSGTTIVVSGDSSSNSGGMTHSCQSSPLGNEAASERRKEKDKEKERTGRNAAKEAFLQYELKRYNTYATILANAIRQ</sequence>
<feature type="compositionally biased region" description="Polar residues" evidence="1">
    <location>
        <begin position="98"/>
        <end position="116"/>
    </location>
</feature>
<feature type="region of interest" description="Disordered" evidence="1">
    <location>
        <begin position="188"/>
        <end position="218"/>
    </location>
</feature>
<dbReference type="InterPro" id="IPR035999">
    <property type="entry name" value="Sec7_dom_sf"/>
</dbReference>
<evidence type="ECO:0000313" key="4">
    <source>
        <dbReference type="EMBL" id="OQR78670.1"/>
    </source>
</evidence>
<feature type="region of interest" description="Disordered" evidence="1">
    <location>
        <begin position="353"/>
        <end position="388"/>
    </location>
</feature>
<feature type="compositionally biased region" description="Basic and acidic residues" evidence="1">
    <location>
        <begin position="190"/>
        <end position="199"/>
    </location>
</feature>
<dbReference type="Pfam" id="PF15410">
    <property type="entry name" value="PH_9"/>
    <property type="match status" value="1"/>
</dbReference>
<dbReference type="SMART" id="SM00222">
    <property type="entry name" value="Sec7"/>
    <property type="match status" value="1"/>
</dbReference>
<dbReference type="EMBL" id="MNPL01001927">
    <property type="protein sequence ID" value="OQR78670.1"/>
    <property type="molecule type" value="Genomic_DNA"/>
</dbReference>
<dbReference type="InterPro" id="IPR041681">
    <property type="entry name" value="PH_9"/>
</dbReference>
<dbReference type="PANTHER" id="PTHR10663">
    <property type="entry name" value="GUANYL-NUCLEOTIDE EXCHANGE FACTOR"/>
    <property type="match status" value="1"/>
</dbReference>
<feature type="domain" description="PH" evidence="2">
    <location>
        <begin position="620"/>
        <end position="734"/>
    </location>
</feature>
<dbReference type="InterPro" id="IPR001849">
    <property type="entry name" value="PH_domain"/>
</dbReference>
<dbReference type="InterPro" id="IPR023394">
    <property type="entry name" value="Sec7_C_sf"/>
</dbReference>
<dbReference type="OrthoDB" id="2157641at2759"/>
<feature type="region of interest" description="Disordered" evidence="1">
    <location>
        <begin position="88"/>
        <end position="118"/>
    </location>
</feature>
<dbReference type="SMART" id="SM00233">
    <property type="entry name" value="PH"/>
    <property type="match status" value="1"/>
</dbReference>
<feature type="compositionally biased region" description="Low complexity" evidence="1">
    <location>
        <begin position="596"/>
        <end position="619"/>
    </location>
</feature>
<dbReference type="AlphaFoldDB" id="A0A1V9XYY3"/>
<dbReference type="Gene3D" id="2.30.29.30">
    <property type="entry name" value="Pleckstrin-homology domain (PH domain)/Phosphotyrosine-binding domain (PTB)"/>
    <property type="match status" value="1"/>
</dbReference>
<feature type="domain" description="SEC7" evidence="3">
    <location>
        <begin position="398"/>
        <end position="573"/>
    </location>
</feature>
<evidence type="ECO:0000259" key="3">
    <source>
        <dbReference type="PROSITE" id="PS50190"/>
    </source>
</evidence>
<dbReference type="CDD" id="cd00171">
    <property type="entry name" value="Sec7"/>
    <property type="match status" value="1"/>
</dbReference>
<dbReference type="STRING" id="418985.A0A1V9XYY3"/>
<organism evidence="4 5">
    <name type="scientific">Tropilaelaps mercedesae</name>
    <dbReference type="NCBI Taxonomy" id="418985"/>
    <lineage>
        <taxon>Eukaryota</taxon>
        <taxon>Metazoa</taxon>
        <taxon>Ecdysozoa</taxon>
        <taxon>Arthropoda</taxon>
        <taxon>Chelicerata</taxon>
        <taxon>Arachnida</taxon>
        <taxon>Acari</taxon>
        <taxon>Parasitiformes</taxon>
        <taxon>Mesostigmata</taxon>
        <taxon>Gamasina</taxon>
        <taxon>Dermanyssoidea</taxon>
        <taxon>Laelapidae</taxon>
        <taxon>Tropilaelaps</taxon>
    </lineage>
</organism>
<dbReference type="GO" id="GO:0032012">
    <property type="term" value="P:regulation of ARF protein signal transduction"/>
    <property type="evidence" value="ECO:0007669"/>
    <property type="project" value="InterPro"/>
</dbReference>
<feature type="compositionally biased region" description="Pro residues" evidence="1">
    <location>
        <begin position="362"/>
        <end position="380"/>
    </location>
</feature>
<dbReference type="InterPro" id="IPR000904">
    <property type="entry name" value="Sec7_dom"/>
</dbReference>
<keyword evidence="5" id="KW-1185">Reference proteome</keyword>
<proteinExistence type="predicted"/>
<gene>
    <name evidence="4" type="ORF">BIW11_06258</name>
</gene>
<dbReference type="Gene3D" id="1.10.1000.11">
    <property type="entry name" value="Arf Nucleotide-binding Site Opener,domain 2"/>
    <property type="match status" value="1"/>
</dbReference>
<dbReference type="SUPFAM" id="SSF48425">
    <property type="entry name" value="Sec7 domain"/>
    <property type="match status" value="1"/>
</dbReference>
<accession>A0A1V9XYY3</accession>
<dbReference type="PROSITE" id="PS50003">
    <property type="entry name" value="PH_DOMAIN"/>
    <property type="match status" value="1"/>
</dbReference>
<dbReference type="GO" id="GO:0005085">
    <property type="term" value="F:guanyl-nucleotide exchange factor activity"/>
    <property type="evidence" value="ECO:0007669"/>
    <property type="project" value="InterPro"/>
</dbReference>
<evidence type="ECO:0000256" key="1">
    <source>
        <dbReference type="SAM" id="MobiDB-lite"/>
    </source>
</evidence>
<dbReference type="SUPFAM" id="SSF50729">
    <property type="entry name" value="PH domain-like"/>
    <property type="match status" value="1"/>
</dbReference>
<dbReference type="CDD" id="cd13295">
    <property type="entry name" value="PH_EFA6"/>
    <property type="match status" value="1"/>
</dbReference>
<evidence type="ECO:0000259" key="2">
    <source>
        <dbReference type="PROSITE" id="PS50003"/>
    </source>
</evidence>
<dbReference type="PROSITE" id="PS50190">
    <property type="entry name" value="SEC7"/>
    <property type="match status" value="1"/>
</dbReference>
<dbReference type="Pfam" id="PF01369">
    <property type="entry name" value="Sec7"/>
    <property type="match status" value="1"/>
</dbReference>
<protein>
    <submittedName>
        <fullName evidence="4">PH and SEC7 domain-containing protein 1-like</fullName>
    </submittedName>
</protein>
<dbReference type="InParanoid" id="A0A1V9XYY3"/>
<feature type="compositionally biased region" description="Polar residues" evidence="1">
    <location>
        <begin position="830"/>
        <end position="839"/>
    </location>
</feature>
<feature type="compositionally biased region" description="Polar residues" evidence="1">
    <location>
        <begin position="208"/>
        <end position="218"/>
    </location>
</feature>
<feature type="region of interest" description="Disordered" evidence="1">
    <location>
        <begin position="579"/>
        <end position="620"/>
    </location>
</feature>
<dbReference type="Proteomes" id="UP000192247">
    <property type="component" value="Unassembled WGS sequence"/>
</dbReference>
<comment type="caution">
    <text evidence="4">The sequence shown here is derived from an EMBL/GenBank/DDBJ whole genome shotgun (WGS) entry which is preliminary data.</text>
</comment>
<feature type="compositionally biased region" description="Basic and acidic residues" evidence="1">
    <location>
        <begin position="844"/>
        <end position="863"/>
    </location>
</feature>